<feature type="region of interest" description="Disordered" evidence="9">
    <location>
        <begin position="506"/>
        <end position="531"/>
    </location>
</feature>
<dbReference type="OrthoDB" id="626167at2759"/>
<evidence type="ECO:0000256" key="7">
    <source>
        <dbReference type="ARBA" id="ARBA00047899"/>
    </source>
</evidence>
<feature type="region of interest" description="Disordered" evidence="9">
    <location>
        <begin position="382"/>
        <end position="401"/>
    </location>
</feature>
<sequence>MPSRHLLSPPDPPRQHQAPSLIPPLAGAAAAALSLLILLTIFLRKLTRKRTVPSDSKPPHRYSYSALRRATSSFSSSHRIGRGGLGSVYRGSLPTNHEEIAVKVIDAGSIQAEREFQNELLFAGRIESGHVVSVRGFSSDRKRRVMLLVYELMSNGSLQECLLYRKCVELKEWKNRFKITIEVAKGLEYLHHCCDPPVIHGDVKPSNVLLDRNFNAKIGDFGLARLKETEEDRKVEVELTEELGQDNDTESVTTTSGIDEFNFCVNQSPEECFVRVVTVGQEASPEAAAAAEEILSRTGATASPAADGNFDRASVESGTEMVSDGGGEAGRMGKRVKKSRSVKDWWWKQDNEGGESGGVVKDYVMEWIGSEIKKERPKSEWVVGGASTSGPVVVKPEKPERKKDRRRLDWWTSLDEDKVAKREKRRPAREWWKGEYCEELARKKKKKKNKQGQGTSSLEGNSRDDLWPVDVDFYVDRKKKRRSSRSSSRNSVDWWLDGLSGELWRGGRGGDNSHESAGGDIPKSGGVSSTPSMRGTVCYVAPEYGGGGAISEKCDVYSYGVLLLVLIAGRRPLQVTGSPMSEFKRANLISWAKQLARAGKLLDLVDKSILVLDREQALLCITIALLCLQKSPARRPSMKEVVGMLSGELEPPRLPVEFSPSTPSRFPYKSQRKGRCIMEAAARRGNTRWSKLGASISDVKSGLLSLAVITVSDEGNPESKGENVQNQDREREKVNVSQSLLLGQCSTYEQIWSPPNEGSYRIISCDASMRKNDLQTSLAVIMSDWKGKVSWLWLALEVLKQSSSRPFTCVESPVGHLNWLKSKELLKCSNNIH</sequence>
<comment type="catalytic activity">
    <reaction evidence="7">
        <text>L-threonyl-[protein] + ATP = O-phospho-L-threonyl-[protein] + ADP + H(+)</text>
        <dbReference type="Rhea" id="RHEA:46608"/>
        <dbReference type="Rhea" id="RHEA-COMP:11060"/>
        <dbReference type="Rhea" id="RHEA-COMP:11605"/>
        <dbReference type="ChEBI" id="CHEBI:15378"/>
        <dbReference type="ChEBI" id="CHEBI:30013"/>
        <dbReference type="ChEBI" id="CHEBI:30616"/>
        <dbReference type="ChEBI" id="CHEBI:61977"/>
        <dbReference type="ChEBI" id="CHEBI:456216"/>
        <dbReference type="EC" id="2.7.11.1"/>
    </reaction>
</comment>
<evidence type="ECO:0000256" key="3">
    <source>
        <dbReference type="ARBA" id="ARBA00022679"/>
    </source>
</evidence>
<dbReference type="InterPro" id="IPR000719">
    <property type="entry name" value="Prot_kinase_dom"/>
</dbReference>
<evidence type="ECO:0000256" key="1">
    <source>
        <dbReference type="ARBA" id="ARBA00012513"/>
    </source>
</evidence>
<evidence type="ECO:0000256" key="10">
    <source>
        <dbReference type="SAM" id="Phobius"/>
    </source>
</evidence>
<dbReference type="GO" id="GO:0005524">
    <property type="term" value="F:ATP binding"/>
    <property type="evidence" value="ECO:0007669"/>
    <property type="project" value="UniProtKB-KW"/>
</dbReference>
<proteinExistence type="predicted"/>
<comment type="caution">
    <text evidence="12">The sequence shown here is derived from an EMBL/GenBank/DDBJ whole genome shotgun (WGS) entry which is preliminary data.</text>
</comment>
<evidence type="ECO:0000256" key="4">
    <source>
        <dbReference type="ARBA" id="ARBA00022741"/>
    </source>
</evidence>
<keyword evidence="6" id="KW-0067">ATP-binding</keyword>
<evidence type="ECO:0000256" key="8">
    <source>
        <dbReference type="ARBA" id="ARBA00048679"/>
    </source>
</evidence>
<evidence type="ECO:0000256" key="6">
    <source>
        <dbReference type="ARBA" id="ARBA00022840"/>
    </source>
</evidence>
<protein>
    <recommendedName>
        <fullName evidence="1">non-specific serine/threonine protein kinase</fullName>
        <ecNumber evidence="1">2.7.11.1</ecNumber>
    </recommendedName>
</protein>
<feature type="compositionally biased region" description="Polar residues" evidence="9">
    <location>
        <begin position="451"/>
        <end position="460"/>
    </location>
</feature>
<dbReference type="PANTHER" id="PTHR46821:SF7">
    <property type="entry name" value="PROTEIN KINASE SUPERFAMILY PROTEIN"/>
    <property type="match status" value="1"/>
</dbReference>
<comment type="catalytic activity">
    <reaction evidence="8">
        <text>L-seryl-[protein] + ATP = O-phospho-L-seryl-[protein] + ADP + H(+)</text>
        <dbReference type="Rhea" id="RHEA:17989"/>
        <dbReference type="Rhea" id="RHEA-COMP:9863"/>
        <dbReference type="Rhea" id="RHEA-COMP:11604"/>
        <dbReference type="ChEBI" id="CHEBI:15378"/>
        <dbReference type="ChEBI" id="CHEBI:29999"/>
        <dbReference type="ChEBI" id="CHEBI:30616"/>
        <dbReference type="ChEBI" id="CHEBI:83421"/>
        <dbReference type="ChEBI" id="CHEBI:456216"/>
        <dbReference type="EC" id="2.7.11.1"/>
    </reaction>
</comment>
<feature type="domain" description="Protein kinase" evidence="11">
    <location>
        <begin position="74"/>
        <end position="654"/>
    </location>
</feature>
<dbReference type="FunFam" id="1.10.510.10:FF:001023">
    <property type="entry name" value="Os07g0541700 protein"/>
    <property type="match status" value="1"/>
</dbReference>
<evidence type="ECO:0000313" key="12">
    <source>
        <dbReference type="EMBL" id="KAF7148384.1"/>
    </source>
</evidence>
<dbReference type="Pfam" id="PF00069">
    <property type="entry name" value="Pkinase"/>
    <property type="match status" value="2"/>
</dbReference>
<evidence type="ECO:0000313" key="13">
    <source>
        <dbReference type="Proteomes" id="UP000626092"/>
    </source>
</evidence>
<dbReference type="PROSITE" id="PS00108">
    <property type="entry name" value="PROTEIN_KINASE_ST"/>
    <property type="match status" value="1"/>
</dbReference>
<keyword evidence="5" id="KW-0418">Kinase</keyword>
<keyword evidence="10" id="KW-0472">Membrane</keyword>
<dbReference type="InterPro" id="IPR011009">
    <property type="entry name" value="Kinase-like_dom_sf"/>
</dbReference>
<dbReference type="GO" id="GO:0004674">
    <property type="term" value="F:protein serine/threonine kinase activity"/>
    <property type="evidence" value="ECO:0007669"/>
    <property type="project" value="UniProtKB-KW"/>
</dbReference>
<evidence type="ECO:0000259" key="11">
    <source>
        <dbReference type="PROSITE" id="PS50011"/>
    </source>
</evidence>
<accession>A0A834H742</accession>
<feature type="region of interest" description="Disordered" evidence="9">
    <location>
        <begin position="1"/>
        <end position="21"/>
    </location>
</feature>
<keyword evidence="4" id="KW-0547">Nucleotide-binding</keyword>
<dbReference type="AlphaFoldDB" id="A0A834H742"/>
<dbReference type="InterPro" id="IPR044576">
    <property type="entry name" value="At4g25390-like"/>
</dbReference>
<name>A0A834H742_RHOSS</name>
<organism evidence="12 13">
    <name type="scientific">Rhododendron simsii</name>
    <name type="common">Sims's rhododendron</name>
    <dbReference type="NCBI Taxonomy" id="118357"/>
    <lineage>
        <taxon>Eukaryota</taxon>
        <taxon>Viridiplantae</taxon>
        <taxon>Streptophyta</taxon>
        <taxon>Embryophyta</taxon>
        <taxon>Tracheophyta</taxon>
        <taxon>Spermatophyta</taxon>
        <taxon>Magnoliopsida</taxon>
        <taxon>eudicotyledons</taxon>
        <taxon>Gunneridae</taxon>
        <taxon>Pentapetalae</taxon>
        <taxon>asterids</taxon>
        <taxon>Ericales</taxon>
        <taxon>Ericaceae</taxon>
        <taxon>Ericoideae</taxon>
        <taxon>Rhodoreae</taxon>
        <taxon>Rhododendron</taxon>
    </lineage>
</organism>
<dbReference type="SUPFAM" id="SSF56112">
    <property type="entry name" value="Protein kinase-like (PK-like)"/>
    <property type="match status" value="1"/>
</dbReference>
<keyword evidence="3" id="KW-0808">Transferase</keyword>
<dbReference type="InterPro" id="IPR008271">
    <property type="entry name" value="Ser/Thr_kinase_AS"/>
</dbReference>
<dbReference type="Proteomes" id="UP000626092">
    <property type="component" value="Unassembled WGS sequence"/>
</dbReference>
<keyword evidence="2" id="KW-0723">Serine/threonine-protein kinase</keyword>
<feature type="transmembrane region" description="Helical" evidence="10">
    <location>
        <begin position="20"/>
        <end position="43"/>
    </location>
</feature>
<dbReference type="PROSITE" id="PS50011">
    <property type="entry name" value="PROTEIN_KINASE_DOM"/>
    <property type="match status" value="1"/>
</dbReference>
<gene>
    <name evidence="12" type="ORF">RHSIM_Rhsim03G0173600</name>
</gene>
<dbReference type="Gene3D" id="1.10.510.10">
    <property type="entry name" value="Transferase(Phosphotransferase) domain 1"/>
    <property type="match status" value="2"/>
</dbReference>
<evidence type="ECO:0000256" key="5">
    <source>
        <dbReference type="ARBA" id="ARBA00022777"/>
    </source>
</evidence>
<evidence type="ECO:0000256" key="2">
    <source>
        <dbReference type="ARBA" id="ARBA00022527"/>
    </source>
</evidence>
<dbReference type="Gene3D" id="3.30.200.20">
    <property type="entry name" value="Phosphorylase Kinase, domain 1"/>
    <property type="match status" value="1"/>
</dbReference>
<keyword evidence="10" id="KW-0812">Transmembrane</keyword>
<dbReference type="EC" id="2.7.11.1" evidence="1"/>
<dbReference type="PANTHER" id="PTHR46821">
    <property type="entry name" value="OS07G0586332 PROTEIN"/>
    <property type="match status" value="1"/>
</dbReference>
<keyword evidence="13" id="KW-1185">Reference proteome</keyword>
<reference evidence="12" key="1">
    <citation type="submission" date="2019-11" db="EMBL/GenBank/DDBJ databases">
        <authorList>
            <person name="Liu Y."/>
            <person name="Hou J."/>
            <person name="Li T.-Q."/>
            <person name="Guan C.-H."/>
            <person name="Wu X."/>
            <person name="Wu H.-Z."/>
            <person name="Ling F."/>
            <person name="Zhang R."/>
            <person name="Shi X.-G."/>
            <person name="Ren J.-P."/>
            <person name="Chen E.-F."/>
            <person name="Sun J.-M."/>
        </authorList>
    </citation>
    <scope>NUCLEOTIDE SEQUENCE</scope>
    <source>
        <strain evidence="12">Adult_tree_wgs_1</strain>
        <tissue evidence="12">Leaves</tissue>
    </source>
</reference>
<dbReference type="SMART" id="SM00220">
    <property type="entry name" value="S_TKc"/>
    <property type="match status" value="1"/>
</dbReference>
<dbReference type="EMBL" id="WJXA01000003">
    <property type="protein sequence ID" value="KAF7148384.1"/>
    <property type="molecule type" value="Genomic_DNA"/>
</dbReference>
<feature type="region of interest" description="Disordered" evidence="9">
    <location>
        <begin position="442"/>
        <end position="461"/>
    </location>
</feature>
<keyword evidence="10" id="KW-1133">Transmembrane helix</keyword>
<evidence type="ECO:0000256" key="9">
    <source>
        <dbReference type="SAM" id="MobiDB-lite"/>
    </source>
</evidence>